<dbReference type="Proteomes" id="UP001187192">
    <property type="component" value="Unassembled WGS sequence"/>
</dbReference>
<accession>A0AA88ADI7</accession>
<organism evidence="4 5">
    <name type="scientific">Ficus carica</name>
    <name type="common">Common fig</name>
    <dbReference type="NCBI Taxonomy" id="3494"/>
    <lineage>
        <taxon>Eukaryota</taxon>
        <taxon>Viridiplantae</taxon>
        <taxon>Streptophyta</taxon>
        <taxon>Embryophyta</taxon>
        <taxon>Tracheophyta</taxon>
        <taxon>Spermatophyta</taxon>
        <taxon>Magnoliopsida</taxon>
        <taxon>eudicotyledons</taxon>
        <taxon>Gunneridae</taxon>
        <taxon>Pentapetalae</taxon>
        <taxon>rosids</taxon>
        <taxon>fabids</taxon>
        <taxon>Rosales</taxon>
        <taxon>Moraceae</taxon>
        <taxon>Ficeae</taxon>
        <taxon>Ficus</taxon>
    </lineage>
</organism>
<dbReference type="EMBL" id="BTGU01000032">
    <property type="protein sequence ID" value="GMN49830.1"/>
    <property type="molecule type" value="Genomic_DNA"/>
</dbReference>
<dbReference type="Gene3D" id="2.160.20.10">
    <property type="entry name" value="Single-stranded right-handed beta-helix, Pectin lyase-like"/>
    <property type="match status" value="1"/>
</dbReference>
<evidence type="ECO:0000313" key="5">
    <source>
        <dbReference type="Proteomes" id="UP001187192"/>
    </source>
</evidence>
<keyword evidence="5" id="KW-1185">Reference proteome</keyword>
<dbReference type="Gene3D" id="1.20.140.40">
    <property type="entry name" value="Invertase/pectin methylesterase inhibitor family protein"/>
    <property type="match status" value="1"/>
</dbReference>
<dbReference type="InterPro" id="IPR006501">
    <property type="entry name" value="Pectinesterase_inhib_dom"/>
</dbReference>
<dbReference type="NCBIfam" id="TIGR01614">
    <property type="entry name" value="PME_inhib"/>
    <property type="match status" value="1"/>
</dbReference>
<dbReference type="SUPFAM" id="SSF101148">
    <property type="entry name" value="Plant invertase/pectin methylesterase inhibitor"/>
    <property type="match status" value="1"/>
</dbReference>
<evidence type="ECO:0000313" key="4">
    <source>
        <dbReference type="EMBL" id="GMN49830.1"/>
    </source>
</evidence>
<evidence type="ECO:0000259" key="3">
    <source>
        <dbReference type="Pfam" id="PF04043"/>
    </source>
</evidence>
<evidence type="ECO:0000256" key="2">
    <source>
        <dbReference type="ARBA" id="ARBA00022512"/>
    </source>
</evidence>
<name>A0AA88ADI7_FICCA</name>
<sequence length="124" mass="13860">MSTVRSTIPKDRAALLDCAELMDLSKDRVVDSISTLYLQNLTTHSREDVHAWLSSVLTNHVTCLDGLEEGDFPTWVAARDRRLLQAWEKDIKANIVVAKDGSGNYKTVKEAVDAVPKNSKNSRF</sequence>
<feature type="domain" description="Pectinesterase inhibitor" evidence="3">
    <location>
        <begin position="10"/>
        <end position="71"/>
    </location>
</feature>
<dbReference type="InterPro" id="IPR011050">
    <property type="entry name" value="Pectin_lyase_fold/virulence"/>
</dbReference>
<dbReference type="SUPFAM" id="SSF51126">
    <property type="entry name" value="Pectin lyase-like"/>
    <property type="match status" value="1"/>
</dbReference>
<keyword evidence="2" id="KW-0964">Secreted</keyword>
<dbReference type="PANTHER" id="PTHR31707">
    <property type="entry name" value="PECTINESTERASE"/>
    <property type="match status" value="1"/>
</dbReference>
<proteinExistence type="predicted"/>
<protein>
    <recommendedName>
        <fullName evidence="3">Pectinesterase inhibitor domain-containing protein</fullName>
    </recommendedName>
</protein>
<dbReference type="InterPro" id="IPR012334">
    <property type="entry name" value="Pectin_lyas_fold"/>
</dbReference>
<keyword evidence="2" id="KW-0134">Cell wall</keyword>
<dbReference type="Pfam" id="PF04043">
    <property type="entry name" value="PMEI"/>
    <property type="match status" value="1"/>
</dbReference>
<evidence type="ECO:0000256" key="1">
    <source>
        <dbReference type="ARBA" id="ARBA00004191"/>
    </source>
</evidence>
<comment type="caution">
    <text evidence="4">The sequence shown here is derived from an EMBL/GenBank/DDBJ whole genome shotgun (WGS) entry which is preliminary data.</text>
</comment>
<dbReference type="AlphaFoldDB" id="A0AA88ADI7"/>
<comment type="subcellular location">
    <subcellularLocation>
        <location evidence="1">Secreted</location>
        <location evidence="1">Cell wall</location>
    </subcellularLocation>
</comment>
<reference evidence="4" key="1">
    <citation type="submission" date="2023-07" db="EMBL/GenBank/DDBJ databases">
        <title>draft genome sequence of fig (Ficus carica).</title>
        <authorList>
            <person name="Takahashi T."/>
            <person name="Nishimura K."/>
        </authorList>
    </citation>
    <scope>NUCLEOTIDE SEQUENCE</scope>
</reference>
<gene>
    <name evidence="4" type="ORF">TIFTF001_019000</name>
</gene>
<dbReference type="GO" id="GO:0004857">
    <property type="term" value="F:enzyme inhibitor activity"/>
    <property type="evidence" value="ECO:0007669"/>
    <property type="project" value="InterPro"/>
</dbReference>
<dbReference type="InterPro" id="IPR035513">
    <property type="entry name" value="Invertase/methylesterase_inhib"/>
</dbReference>